<organism evidence="4 5">
    <name type="scientific">Asparagus officinalis</name>
    <name type="common">Garden asparagus</name>
    <dbReference type="NCBI Taxonomy" id="4686"/>
    <lineage>
        <taxon>Eukaryota</taxon>
        <taxon>Viridiplantae</taxon>
        <taxon>Streptophyta</taxon>
        <taxon>Embryophyta</taxon>
        <taxon>Tracheophyta</taxon>
        <taxon>Spermatophyta</taxon>
        <taxon>Magnoliopsida</taxon>
        <taxon>Liliopsida</taxon>
        <taxon>Asparagales</taxon>
        <taxon>Asparagaceae</taxon>
        <taxon>Asparagoideae</taxon>
        <taxon>Asparagus</taxon>
    </lineage>
</organism>
<feature type="transmembrane region" description="Helical" evidence="2">
    <location>
        <begin position="12"/>
        <end position="32"/>
    </location>
</feature>
<evidence type="ECO:0000259" key="3">
    <source>
        <dbReference type="Pfam" id="PF10058"/>
    </source>
</evidence>
<keyword evidence="2" id="KW-0472">Membrane</keyword>
<dbReference type="OMA" id="TRMNERK"/>
<evidence type="ECO:0000256" key="2">
    <source>
        <dbReference type="SAM" id="Phobius"/>
    </source>
</evidence>
<dbReference type="InterPro" id="IPR040115">
    <property type="entry name" value="Lnp"/>
</dbReference>
<sequence>MKRRALRSRKLARNVVVLAGIVEVVAVAFAVMTVRSLDLRWTMKLVRSLPAILSPVFSFLIYTAVVRLTKLLDHKDQKTLERLRAERKAKIDELKERTNYYTTQQLIQRYDLDPAAKAAAASVLASKLGTDSGLNVFLRDESNANLSLARSNDVELVQSSGLRNRRHTHSPNDGNGSSGSSRSMIEVPNEYGASAQIVAAQSQMVVEHHRGPSPSDGGWIGRIAALLVGEDPSNCYALICGNCLRHNGLAKQEDFPHIMYYCPHCHALNSSQQQQTVELESGTHSGMSTPSALADGSLVRTLSHASSTSGGEASPRITTAVHDQFAGAA</sequence>
<accession>A0A5P1F394</accession>
<feature type="compositionally biased region" description="Low complexity" evidence="1">
    <location>
        <begin position="174"/>
        <end position="183"/>
    </location>
</feature>
<evidence type="ECO:0000313" key="4">
    <source>
        <dbReference type="EMBL" id="ONK71101.1"/>
    </source>
</evidence>
<dbReference type="Pfam" id="PF10058">
    <property type="entry name" value="Zn_ribbon_10"/>
    <property type="match status" value="1"/>
</dbReference>
<keyword evidence="2" id="KW-1133">Transmembrane helix</keyword>
<keyword evidence="2" id="KW-0812">Transmembrane</keyword>
<dbReference type="AlphaFoldDB" id="A0A5P1F394"/>
<feature type="region of interest" description="Disordered" evidence="1">
    <location>
        <begin position="160"/>
        <end position="183"/>
    </location>
</feature>
<dbReference type="GO" id="GO:0071782">
    <property type="term" value="C:endoplasmic reticulum tubular network"/>
    <property type="evidence" value="ECO:0007669"/>
    <property type="project" value="TreeGrafter"/>
</dbReference>
<reference evidence="5" key="1">
    <citation type="journal article" date="2017" name="Nat. Commun.">
        <title>The asparagus genome sheds light on the origin and evolution of a young Y chromosome.</title>
        <authorList>
            <person name="Harkess A."/>
            <person name="Zhou J."/>
            <person name="Xu C."/>
            <person name="Bowers J.E."/>
            <person name="Van der Hulst R."/>
            <person name="Ayyampalayam S."/>
            <person name="Mercati F."/>
            <person name="Riccardi P."/>
            <person name="McKain M.R."/>
            <person name="Kakrana A."/>
            <person name="Tang H."/>
            <person name="Ray J."/>
            <person name="Groenendijk J."/>
            <person name="Arikit S."/>
            <person name="Mathioni S.M."/>
            <person name="Nakano M."/>
            <person name="Shan H."/>
            <person name="Telgmann-Rauber A."/>
            <person name="Kanno A."/>
            <person name="Yue Z."/>
            <person name="Chen H."/>
            <person name="Li W."/>
            <person name="Chen Y."/>
            <person name="Xu X."/>
            <person name="Zhang Y."/>
            <person name="Luo S."/>
            <person name="Chen H."/>
            <person name="Gao J."/>
            <person name="Mao Z."/>
            <person name="Pires J.C."/>
            <person name="Luo M."/>
            <person name="Kudrna D."/>
            <person name="Wing R.A."/>
            <person name="Meyers B.C."/>
            <person name="Yi K."/>
            <person name="Kong H."/>
            <person name="Lavrijsen P."/>
            <person name="Sunseri F."/>
            <person name="Falavigna A."/>
            <person name="Ye Y."/>
            <person name="Leebens-Mack J.H."/>
            <person name="Chen G."/>
        </authorList>
    </citation>
    <scope>NUCLEOTIDE SEQUENCE [LARGE SCALE GENOMIC DNA]</scope>
    <source>
        <strain evidence="5">cv. DH0086</strain>
    </source>
</reference>
<evidence type="ECO:0000313" key="5">
    <source>
        <dbReference type="Proteomes" id="UP000243459"/>
    </source>
</evidence>
<name>A0A5P1F394_ASPOF</name>
<dbReference type="Gramene" id="ONK71101">
    <property type="protein sequence ID" value="ONK71101"/>
    <property type="gene ID" value="A4U43_C04F4730"/>
</dbReference>
<feature type="transmembrane region" description="Helical" evidence="2">
    <location>
        <begin position="52"/>
        <end position="72"/>
    </location>
</feature>
<dbReference type="GO" id="GO:0071786">
    <property type="term" value="P:endoplasmic reticulum tubular network organization"/>
    <property type="evidence" value="ECO:0007669"/>
    <property type="project" value="InterPro"/>
</dbReference>
<dbReference type="EMBL" id="CM007384">
    <property type="protein sequence ID" value="ONK71101.1"/>
    <property type="molecule type" value="Genomic_DNA"/>
</dbReference>
<proteinExistence type="predicted"/>
<dbReference type="PANTHER" id="PTHR22166">
    <property type="entry name" value="ENDOPLASMIC RETICULUM JUNCTION FORMATION PROTEIN LUNAPARK"/>
    <property type="match status" value="1"/>
</dbReference>
<feature type="domain" description="Lunapark zinc ribbon" evidence="3">
    <location>
        <begin position="219"/>
        <end position="269"/>
    </location>
</feature>
<keyword evidence="5" id="KW-1185">Reference proteome</keyword>
<gene>
    <name evidence="4" type="ORF">A4U43_C04F4730</name>
</gene>
<evidence type="ECO:0000256" key="1">
    <source>
        <dbReference type="SAM" id="MobiDB-lite"/>
    </source>
</evidence>
<dbReference type="PANTHER" id="PTHR22166:SF12">
    <property type="entry name" value="ENDOPLASMIC RETICULUM JUNCTION FORMATION PROTEIN LUNAPARK"/>
    <property type="match status" value="1"/>
</dbReference>
<dbReference type="InterPro" id="IPR019273">
    <property type="entry name" value="Lunapark_Znf"/>
</dbReference>
<dbReference type="Proteomes" id="UP000243459">
    <property type="component" value="Chromosome 4"/>
</dbReference>
<protein>
    <recommendedName>
        <fullName evidence="3">Lunapark zinc ribbon domain-containing protein</fullName>
    </recommendedName>
</protein>